<dbReference type="AlphaFoldDB" id="A0A815WTK4"/>
<gene>
    <name evidence="3" type="ORF">JXQ802_LOCUS43813</name>
    <name evidence="2" type="ORF">PYM288_LOCUS18600</name>
</gene>
<keyword evidence="1" id="KW-0472">Membrane</keyword>
<comment type="caution">
    <text evidence="3">The sequence shown here is derived from an EMBL/GenBank/DDBJ whole genome shotgun (WGS) entry which is preliminary data.</text>
</comment>
<keyword evidence="4" id="KW-1185">Reference proteome</keyword>
<dbReference type="EMBL" id="CAJNOL010003244">
    <property type="protein sequence ID" value="CAF1553480.1"/>
    <property type="molecule type" value="Genomic_DNA"/>
</dbReference>
<evidence type="ECO:0000256" key="1">
    <source>
        <dbReference type="SAM" id="Phobius"/>
    </source>
</evidence>
<dbReference type="Proteomes" id="UP000663870">
    <property type="component" value="Unassembled WGS sequence"/>
</dbReference>
<keyword evidence="1" id="KW-1133">Transmembrane helix</keyword>
<organism evidence="3 4">
    <name type="scientific">Rotaria sordida</name>
    <dbReference type="NCBI Taxonomy" id="392033"/>
    <lineage>
        <taxon>Eukaryota</taxon>
        <taxon>Metazoa</taxon>
        <taxon>Spiralia</taxon>
        <taxon>Gnathifera</taxon>
        <taxon>Rotifera</taxon>
        <taxon>Eurotatoria</taxon>
        <taxon>Bdelloidea</taxon>
        <taxon>Philodinida</taxon>
        <taxon>Philodinidae</taxon>
        <taxon>Rotaria</taxon>
    </lineage>
</organism>
<feature type="transmembrane region" description="Helical" evidence="1">
    <location>
        <begin position="190"/>
        <end position="208"/>
    </location>
</feature>
<sequence length="579" mass="65803">MSCFPVNSLLLSTLECLYNQSCIQMLLDWRLFEVEQVYRPVILNVSALDSRLPSRYLPNTIMNVIVSNLMIEDWINTTNVTAHYDQCNPRVCTYTYTDRYNIFQVIATILGLVGGLNFILHRLVPIVVKIISSRLLLRRVHATTESNHAIDQADNRPKRRRSCTKCVTKAILSTNIFNNETDTPFLATRIYLILLYISLIILMIFAGLTQQTRTYTVKSPSEATFEIFHNQYQAQDISCPCSRTSIEYDIFLSVSAVYHQICSSGFIASAWWTLVANRGDTYALKDQPLLSAYFRMIASFCRLANQTVTNAAHTFASKTFVSVEAITSKSFEIQVASSLNTFIQQTPLTFLHTLQFIRDAFRSNQLQNMFMTTWEIAFTTAAENYIVATIPRSYNNGTCLCATSLSATCWRPLDFVLHQRTITLPGLVGGCLPVDGLRQSTMECLFDSTCLSMLSTLLNSSMVPPSLNTSVVTRFPYLTTKLGTIIDELFVEEWINASNFSAYYQACSPRLCQVRFNEHNNAIYIITTLLGFYGGLTVCLRFIVLRIEEQQEKQVAILQNGNAKLKRFWNILLDQEEKE</sequence>
<evidence type="ECO:0000313" key="3">
    <source>
        <dbReference type="EMBL" id="CAF1553480.1"/>
    </source>
</evidence>
<evidence type="ECO:0000313" key="2">
    <source>
        <dbReference type="EMBL" id="CAF1079583.1"/>
    </source>
</evidence>
<dbReference type="Proteomes" id="UP000663854">
    <property type="component" value="Unassembled WGS sequence"/>
</dbReference>
<feature type="transmembrane region" description="Helical" evidence="1">
    <location>
        <begin position="102"/>
        <end position="124"/>
    </location>
</feature>
<protein>
    <submittedName>
        <fullName evidence="3">Uncharacterized protein</fullName>
    </submittedName>
</protein>
<accession>A0A815WTK4</accession>
<reference evidence="3" key="1">
    <citation type="submission" date="2021-02" db="EMBL/GenBank/DDBJ databases">
        <authorList>
            <person name="Nowell W R."/>
        </authorList>
    </citation>
    <scope>NUCLEOTIDE SEQUENCE</scope>
</reference>
<evidence type="ECO:0000313" key="4">
    <source>
        <dbReference type="Proteomes" id="UP000663870"/>
    </source>
</evidence>
<keyword evidence="1" id="KW-0812">Transmembrane</keyword>
<feature type="transmembrane region" description="Helical" evidence="1">
    <location>
        <begin position="522"/>
        <end position="544"/>
    </location>
</feature>
<proteinExistence type="predicted"/>
<dbReference type="EMBL" id="CAJNOH010000578">
    <property type="protein sequence ID" value="CAF1079583.1"/>
    <property type="molecule type" value="Genomic_DNA"/>
</dbReference>
<name>A0A815WTK4_9BILA</name>